<organism evidence="3 4">
    <name type="scientific">Actinorhabdospora filicis</name>
    <dbReference type="NCBI Taxonomy" id="1785913"/>
    <lineage>
        <taxon>Bacteria</taxon>
        <taxon>Bacillati</taxon>
        <taxon>Actinomycetota</taxon>
        <taxon>Actinomycetes</taxon>
        <taxon>Micromonosporales</taxon>
        <taxon>Micromonosporaceae</taxon>
        <taxon>Actinorhabdospora</taxon>
    </lineage>
</organism>
<evidence type="ECO:0000259" key="2">
    <source>
        <dbReference type="PROSITE" id="PS51903"/>
    </source>
</evidence>
<keyword evidence="4" id="KW-1185">Reference proteome</keyword>
<reference evidence="3" key="1">
    <citation type="submission" date="2023-03" db="EMBL/GenBank/DDBJ databases">
        <title>Actinorhabdospora filicis NBRC 111898.</title>
        <authorList>
            <person name="Ichikawa N."/>
            <person name="Sato H."/>
            <person name="Tonouchi N."/>
        </authorList>
    </citation>
    <scope>NUCLEOTIDE SEQUENCE</scope>
    <source>
        <strain evidence="3">NBRC 111898</strain>
    </source>
</reference>
<dbReference type="EMBL" id="BSTX01000002">
    <property type="protein sequence ID" value="GLZ77915.1"/>
    <property type="molecule type" value="Genomic_DNA"/>
</dbReference>
<dbReference type="RefSeq" id="WP_285663095.1">
    <property type="nucleotide sequence ID" value="NZ_BSTX01000002.1"/>
</dbReference>
<protein>
    <recommendedName>
        <fullName evidence="2">Clp R domain-containing protein</fullName>
    </recommendedName>
</protein>
<evidence type="ECO:0000313" key="4">
    <source>
        <dbReference type="Proteomes" id="UP001165079"/>
    </source>
</evidence>
<dbReference type="Gene3D" id="1.10.1780.10">
    <property type="entry name" value="Clp, N-terminal domain"/>
    <property type="match status" value="1"/>
</dbReference>
<keyword evidence="1" id="KW-0677">Repeat</keyword>
<feature type="domain" description="Clp R" evidence="2">
    <location>
        <begin position="1"/>
        <end position="71"/>
    </location>
</feature>
<dbReference type="InterPro" id="IPR004176">
    <property type="entry name" value="Clp_R_N"/>
</dbReference>
<gene>
    <name evidence="3" type="ORF">Afil01_27220</name>
</gene>
<dbReference type="PROSITE" id="PS51903">
    <property type="entry name" value="CLP_R"/>
    <property type="match status" value="1"/>
</dbReference>
<proteinExistence type="predicted"/>
<evidence type="ECO:0000313" key="3">
    <source>
        <dbReference type="EMBL" id="GLZ77915.1"/>
    </source>
</evidence>
<dbReference type="AlphaFoldDB" id="A0A9W6WAR3"/>
<accession>A0A9W6WAR3</accession>
<dbReference type="Proteomes" id="UP001165079">
    <property type="component" value="Unassembled WGS sequence"/>
</dbReference>
<evidence type="ECO:0000256" key="1">
    <source>
        <dbReference type="PROSITE-ProRule" id="PRU01251"/>
    </source>
</evidence>
<dbReference type="InterPro" id="IPR036628">
    <property type="entry name" value="Clp_N_dom_sf"/>
</dbReference>
<comment type="caution">
    <text evidence="3">The sequence shown here is derived from an EMBL/GenBank/DDBJ whole genome shotgun (WGS) entry which is preliminary data.</text>
</comment>
<sequence length="161" mass="17162">MFGTEKNPFAVIVKASAEESRRRGDRRIGTEHLLLGILAAADRPTRPAVTGLLPGIDLAAARAALSDMDAAALRAIGLDIDPAPVAARPRRHPAVPGTALTTSARAAVKTAVRSTTLKDRKERIAASLLVALLEQPHPDPVADLFERLGVDREETLARLTR</sequence>
<name>A0A9W6WAR3_9ACTN</name>